<proteinExistence type="predicted"/>
<evidence type="ECO:0000313" key="2">
    <source>
        <dbReference type="EMBL" id="JAG02508.1"/>
    </source>
</evidence>
<name>A0A0A9W7Q0_LYGHE</name>
<feature type="compositionally biased region" description="Polar residues" evidence="1">
    <location>
        <begin position="162"/>
        <end position="185"/>
    </location>
</feature>
<evidence type="ECO:0000256" key="1">
    <source>
        <dbReference type="SAM" id="MobiDB-lite"/>
    </source>
</evidence>
<evidence type="ECO:0000313" key="3">
    <source>
        <dbReference type="EMBL" id="JAG56491.1"/>
    </source>
</evidence>
<protein>
    <submittedName>
        <fullName evidence="2">E3 ubiquitin-protein ligase RNF6</fullName>
    </submittedName>
</protein>
<sequence length="204" mass="22833">MLFSSKFRNSSLVHRLLKNHQLRTATSSATAEEVGSRAEGLKLRVFTEPDDRRGYKYDGTLDLTALIDKGGAMGYINTADADGFRARNFRTGAEPPDPEKAKEIMVFFKNRAKQKPVEKKELSTKSRMILHAARDTTLGRPCEFQAESPQRLRIPPTAQHPLRQSSVLRNMQNSQTNNYSGTQSSGPPPATPRGNYKLSKILKK</sequence>
<dbReference type="EMBL" id="GBHO01041096">
    <property type="protein sequence ID" value="JAG02508.1"/>
    <property type="molecule type" value="Transcribed_RNA"/>
</dbReference>
<dbReference type="AlphaFoldDB" id="A0A0A9W7Q0"/>
<reference evidence="3" key="3">
    <citation type="submission" date="2014-09" db="EMBL/GenBank/DDBJ databases">
        <authorList>
            <person name="Magalhaes I.L.F."/>
            <person name="Oliveira U."/>
            <person name="Santos F.R."/>
            <person name="Vidigal T.H.D.A."/>
            <person name="Brescovit A.D."/>
            <person name="Santos A.J."/>
        </authorList>
    </citation>
    <scope>NUCLEOTIDE SEQUENCE</scope>
</reference>
<reference evidence="2" key="1">
    <citation type="journal article" date="2014" name="PLoS ONE">
        <title>Transcriptome-Based Identification of ABC Transporters in the Western Tarnished Plant Bug Lygus hesperus.</title>
        <authorList>
            <person name="Hull J.J."/>
            <person name="Chaney K."/>
            <person name="Geib S.M."/>
            <person name="Fabrick J.A."/>
            <person name="Brent C.S."/>
            <person name="Walsh D."/>
            <person name="Lavine L.C."/>
        </authorList>
    </citation>
    <scope>NUCLEOTIDE SEQUENCE</scope>
</reference>
<reference evidence="2" key="2">
    <citation type="submission" date="2014-07" db="EMBL/GenBank/DDBJ databases">
        <authorList>
            <person name="Hull J."/>
        </authorList>
    </citation>
    <scope>NUCLEOTIDE SEQUENCE</scope>
</reference>
<gene>
    <name evidence="2" type="primary">RNF6</name>
    <name evidence="2" type="ORF">CM83_99342</name>
</gene>
<organism evidence="2">
    <name type="scientific">Lygus hesperus</name>
    <name type="common">Western plant bug</name>
    <dbReference type="NCBI Taxonomy" id="30085"/>
    <lineage>
        <taxon>Eukaryota</taxon>
        <taxon>Metazoa</taxon>
        <taxon>Ecdysozoa</taxon>
        <taxon>Arthropoda</taxon>
        <taxon>Hexapoda</taxon>
        <taxon>Insecta</taxon>
        <taxon>Pterygota</taxon>
        <taxon>Neoptera</taxon>
        <taxon>Paraneoptera</taxon>
        <taxon>Hemiptera</taxon>
        <taxon>Heteroptera</taxon>
        <taxon>Panheteroptera</taxon>
        <taxon>Cimicomorpha</taxon>
        <taxon>Miridae</taxon>
        <taxon>Mirini</taxon>
        <taxon>Lygus</taxon>
    </lineage>
</organism>
<accession>A0A0A9W7Q0</accession>
<feature type="region of interest" description="Disordered" evidence="1">
    <location>
        <begin position="154"/>
        <end position="204"/>
    </location>
</feature>
<dbReference type="EMBL" id="GBRD01009330">
    <property type="protein sequence ID" value="JAG56491.1"/>
    <property type="molecule type" value="Transcribed_RNA"/>
</dbReference>